<name>A0A6A4GTM7_9AGAR</name>
<dbReference type="EMBL" id="ML769740">
    <property type="protein sequence ID" value="KAE9388515.1"/>
    <property type="molecule type" value="Genomic_DNA"/>
</dbReference>
<proteinExistence type="predicted"/>
<gene>
    <name evidence="1" type="ORF">BT96DRAFT_1004122</name>
</gene>
<keyword evidence="2" id="KW-1185">Reference proteome</keyword>
<protein>
    <submittedName>
        <fullName evidence="1">Uncharacterized protein</fullName>
    </submittedName>
</protein>
<sequence>MSGIESVPSPVMVQTPNSLEDYKQLGLYKVEIPCYHPQSLLPSGKPKYPIKRIQDEHINAEGWTEFKLMNLEINHKNLSPCKPDCRMQALNSTSLGAHGMHNGPTDGSWKIPNPVPDLVIMPGEGPQGPQLECAIKTGLQMEYAIKTGATRYGNYKYY</sequence>
<reference evidence="1" key="1">
    <citation type="journal article" date="2019" name="Environ. Microbiol.">
        <title>Fungal ecological strategies reflected in gene transcription - a case study of two litter decomposers.</title>
        <authorList>
            <person name="Barbi F."/>
            <person name="Kohler A."/>
            <person name="Barry K."/>
            <person name="Baskaran P."/>
            <person name="Daum C."/>
            <person name="Fauchery L."/>
            <person name="Ihrmark K."/>
            <person name="Kuo A."/>
            <person name="LaButti K."/>
            <person name="Lipzen A."/>
            <person name="Morin E."/>
            <person name="Grigoriev I.V."/>
            <person name="Henrissat B."/>
            <person name="Lindahl B."/>
            <person name="Martin F."/>
        </authorList>
    </citation>
    <scope>NUCLEOTIDE SEQUENCE</scope>
    <source>
        <strain evidence="1">JB14</strain>
    </source>
</reference>
<accession>A0A6A4GTM7</accession>
<evidence type="ECO:0000313" key="2">
    <source>
        <dbReference type="Proteomes" id="UP000799118"/>
    </source>
</evidence>
<organism evidence="1 2">
    <name type="scientific">Gymnopus androsaceus JB14</name>
    <dbReference type="NCBI Taxonomy" id="1447944"/>
    <lineage>
        <taxon>Eukaryota</taxon>
        <taxon>Fungi</taxon>
        <taxon>Dikarya</taxon>
        <taxon>Basidiomycota</taxon>
        <taxon>Agaricomycotina</taxon>
        <taxon>Agaricomycetes</taxon>
        <taxon>Agaricomycetidae</taxon>
        <taxon>Agaricales</taxon>
        <taxon>Marasmiineae</taxon>
        <taxon>Omphalotaceae</taxon>
        <taxon>Gymnopus</taxon>
    </lineage>
</organism>
<dbReference type="AlphaFoldDB" id="A0A6A4GTM7"/>
<dbReference type="Proteomes" id="UP000799118">
    <property type="component" value="Unassembled WGS sequence"/>
</dbReference>
<evidence type="ECO:0000313" key="1">
    <source>
        <dbReference type="EMBL" id="KAE9388515.1"/>
    </source>
</evidence>